<dbReference type="Proteomes" id="UP000002011">
    <property type="component" value="Chromosome"/>
</dbReference>
<dbReference type="InterPro" id="IPR000073">
    <property type="entry name" value="AB_hydrolase_1"/>
</dbReference>
<dbReference type="EMBL" id="CP001619">
    <property type="protein sequence ID" value="ACT91998.1"/>
    <property type="molecule type" value="Genomic_DNA"/>
</dbReference>
<dbReference type="AlphaFoldDB" id="C6W1E1"/>
<dbReference type="STRING" id="471854.Dfer_0737"/>
<keyword evidence="3" id="KW-1185">Reference proteome</keyword>
<proteinExistence type="predicted"/>
<dbReference type="Gene3D" id="3.40.50.1820">
    <property type="entry name" value="alpha/beta hydrolase"/>
    <property type="match status" value="1"/>
</dbReference>
<dbReference type="KEGG" id="dfe:Dfer_0737"/>
<dbReference type="eggNOG" id="COG0596">
    <property type="taxonomic scope" value="Bacteria"/>
</dbReference>
<keyword evidence="2" id="KW-0378">Hydrolase</keyword>
<name>C6W1E1_DYAFD</name>
<evidence type="ECO:0000313" key="3">
    <source>
        <dbReference type="Proteomes" id="UP000002011"/>
    </source>
</evidence>
<dbReference type="InterPro" id="IPR050471">
    <property type="entry name" value="AB_hydrolase"/>
</dbReference>
<dbReference type="RefSeq" id="WP_015810255.1">
    <property type="nucleotide sequence ID" value="NC_013037.1"/>
</dbReference>
<dbReference type="OrthoDB" id="2247630at2"/>
<sequence>MATASQSSAQSISPSATGYAPVNGSSVYYQVYGEGSPLILLHGAYYTIEMNWAHLLPELSKTRKVIAVELQGHGRTPFSDRKISHAALASDVEGVMDHLKIDIADVAGFSFGGAVAYQFAIQSPGRLRKLVLISCTHKSTGWLPEVTNAFKALKPELFENSPMQKAYEAVAPDKTKWTSFLNLMFASAATPFDLGDANVAKITAPALIIAGDNDGLDKIELMKTYQLLGGGITADFGTVPRSQLAILPAQGHRSVVMQAPTILAYMTSFLNNG</sequence>
<dbReference type="PANTHER" id="PTHR43433">
    <property type="entry name" value="HYDROLASE, ALPHA/BETA FOLD FAMILY PROTEIN"/>
    <property type="match status" value="1"/>
</dbReference>
<dbReference type="InterPro" id="IPR029058">
    <property type="entry name" value="AB_hydrolase_fold"/>
</dbReference>
<organism evidence="2 3">
    <name type="scientific">Dyadobacter fermentans (strain ATCC 700827 / DSM 18053 / CIP 107007 / KCTC 52180 / NS114)</name>
    <dbReference type="NCBI Taxonomy" id="471854"/>
    <lineage>
        <taxon>Bacteria</taxon>
        <taxon>Pseudomonadati</taxon>
        <taxon>Bacteroidota</taxon>
        <taxon>Cytophagia</taxon>
        <taxon>Cytophagales</taxon>
        <taxon>Spirosomataceae</taxon>
        <taxon>Dyadobacter</taxon>
    </lineage>
</organism>
<evidence type="ECO:0000259" key="1">
    <source>
        <dbReference type="Pfam" id="PF12697"/>
    </source>
</evidence>
<protein>
    <submittedName>
        <fullName evidence="2">Alpha/beta hydrolase fold protein</fullName>
    </submittedName>
</protein>
<evidence type="ECO:0000313" key="2">
    <source>
        <dbReference type="EMBL" id="ACT91998.1"/>
    </source>
</evidence>
<gene>
    <name evidence="2" type="ordered locus">Dfer_0737</name>
</gene>
<accession>C6W1E1</accession>
<dbReference type="SUPFAM" id="SSF53474">
    <property type="entry name" value="alpha/beta-Hydrolases"/>
    <property type="match status" value="1"/>
</dbReference>
<feature type="domain" description="AB hydrolase-1" evidence="1">
    <location>
        <begin position="38"/>
        <end position="260"/>
    </location>
</feature>
<dbReference type="PANTHER" id="PTHR43433:SF5">
    <property type="entry name" value="AB HYDROLASE-1 DOMAIN-CONTAINING PROTEIN"/>
    <property type="match status" value="1"/>
</dbReference>
<reference evidence="2 3" key="1">
    <citation type="journal article" date="2009" name="Stand. Genomic Sci.">
        <title>Complete genome sequence of Dyadobacter fermentans type strain (NS114).</title>
        <authorList>
            <person name="Lang E."/>
            <person name="Lapidus A."/>
            <person name="Chertkov O."/>
            <person name="Brettin T."/>
            <person name="Detter J.C."/>
            <person name="Han C."/>
            <person name="Copeland A."/>
            <person name="Glavina Del Rio T."/>
            <person name="Nolan M."/>
            <person name="Chen F."/>
            <person name="Lucas S."/>
            <person name="Tice H."/>
            <person name="Cheng J.F."/>
            <person name="Land M."/>
            <person name="Hauser L."/>
            <person name="Chang Y.J."/>
            <person name="Jeffries C.D."/>
            <person name="Kopitz M."/>
            <person name="Bruce D."/>
            <person name="Goodwin L."/>
            <person name="Pitluck S."/>
            <person name="Ovchinnikova G."/>
            <person name="Pati A."/>
            <person name="Ivanova N."/>
            <person name="Mavrommatis K."/>
            <person name="Chen A."/>
            <person name="Palaniappan K."/>
            <person name="Chain P."/>
            <person name="Bristow J."/>
            <person name="Eisen J.A."/>
            <person name="Markowitz V."/>
            <person name="Hugenholtz P."/>
            <person name="Goker M."/>
            <person name="Rohde M."/>
            <person name="Kyrpides N.C."/>
            <person name="Klenk H.P."/>
        </authorList>
    </citation>
    <scope>NUCLEOTIDE SEQUENCE [LARGE SCALE GENOMIC DNA]</scope>
    <source>
        <strain evidence="3">ATCC 700827 / DSM 18053 / CIP 107007 / KCTC 52180 / NS114</strain>
    </source>
</reference>
<dbReference type="GO" id="GO:0016787">
    <property type="term" value="F:hydrolase activity"/>
    <property type="evidence" value="ECO:0007669"/>
    <property type="project" value="UniProtKB-KW"/>
</dbReference>
<dbReference type="HOGENOM" id="CLU_020336_50_5_10"/>
<dbReference type="Pfam" id="PF12697">
    <property type="entry name" value="Abhydrolase_6"/>
    <property type="match status" value="1"/>
</dbReference>
<dbReference type="PRINTS" id="PR00111">
    <property type="entry name" value="ABHYDROLASE"/>
</dbReference>